<reference evidence="2 3" key="1">
    <citation type="submission" date="2020-08" db="EMBL/GenBank/DDBJ databases">
        <title>Genomic Encyclopedia of Type Strains, Phase IV (KMG-V): Genome sequencing to study the core and pangenomes of soil and plant-associated prokaryotes.</title>
        <authorList>
            <person name="Whitman W."/>
        </authorList>
    </citation>
    <scope>NUCLEOTIDE SEQUENCE [LARGE SCALE GENOMIC DNA]</scope>
    <source>
        <strain evidence="2 3">SEMIA 4064</strain>
    </source>
</reference>
<feature type="compositionally biased region" description="Basic and acidic residues" evidence="1">
    <location>
        <begin position="169"/>
        <end position="195"/>
    </location>
</feature>
<name>A0A7W8XWN1_9HYPH</name>
<evidence type="ECO:0000313" key="2">
    <source>
        <dbReference type="EMBL" id="MBB5576968.1"/>
    </source>
</evidence>
<organism evidence="2 3">
    <name type="scientific">Rhizobium paranaense</name>
    <dbReference type="NCBI Taxonomy" id="1650438"/>
    <lineage>
        <taxon>Bacteria</taxon>
        <taxon>Pseudomonadati</taxon>
        <taxon>Pseudomonadota</taxon>
        <taxon>Alphaproteobacteria</taxon>
        <taxon>Hyphomicrobiales</taxon>
        <taxon>Rhizobiaceae</taxon>
        <taxon>Rhizobium/Agrobacterium group</taxon>
        <taxon>Rhizobium</taxon>
    </lineage>
</organism>
<evidence type="ECO:0000313" key="3">
    <source>
        <dbReference type="Proteomes" id="UP000549882"/>
    </source>
</evidence>
<proteinExistence type="predicted"/>
<gene>
    <name evidence="2" type="ORF">GGD50_005615</name>
</gene>
<comment type="caution">
    <text evidence="2">The sequence shown here is derived from an EMBL/GenBank/DDBJ whole genome shotgun (WGS) entry which is preliminary data.</text>
</comment>
<dbReference type="AlphaFoldDB" id="A0A7W8XWN1"/>
<protein>
    <submittedName>
        <fullName evidence="2">Uncharacterized protein</fullName>
    </submittedName>
</protein>
<feature type="region of interest" description="Disordered" evidence="1">
    <location>
        <begin position="165"/>
        <end position="196"/>
    </location>
</feature>
<dbReference type="Proteomes" id="UP000549882">
    <property type="component" value="Unassembled WGS sequence"/>
</dbReference>
<sequence length="304" mass="34322">MVADFEAFAKQDGLCDCVFWCIGLTGAKAHPDRLDKALKGFNDRINIEFSELRKSGKFEVLLLVIHPRYDDVSGLFDLHAHFIARVPKEHREAVANRLRLKFSKHDFSNSPIRKAGAVATYMLWGVFRNKAMIQWPDHALQAAWKLTEGRFKFVRAGGAFAQWRASKSPLREKTGQRVDDDKKRRNRAETTDSRQRVTNGDRLLSKIVMTIRGVRVPALLFETAPSMVPARGQPAREYSSAANVVSQGEALGVGPTIPLELARPPSHRIANGLRRACSWTRALTLSWKRKIERTGKTLLKHLLC</sequence>
<dbReference type="RefSeq" id="WP_146144010.1">
    <property type="nucleotide sequence ID" value="NZ_JACHBI010000015.1"/>
</dbReference>
<accession>A0A7W8XWN1</accession>
<evidence type="ECO:0000256" key="1">
    <source>
        <dbReference type="SAM" id="MobiDB-lite"/>
    </source>
</evidence>
<keyword evidence="3" id="KW-1185">Reference proteome</keyword>
<dbReference type="EMBL" id="JACHBI010000015">
    <property type="protein sequence ID" value="MBB5576968.1"/>
    <property type="molecule type" value="Genomic_DNA"/>
</dbReference>